<keyword evidence="12" id="KW-1185">Reference proteome</keyword>
<feature type="transmembrane region" description="Helical" evidence="10">
    <location>
        <begin position="130"/>
        <end position="152"/>
    </location>
</feature>
<comment type="similarity">
    <text evidence="2 10">Belongs to the FliR/MopE/SpaR family.</text>
</comment>
<accession>A0A1E2VBD5</accession>
<dbReference type="PANTHER" id="PTHR30065">
    <property type="entry name" value="FLAGELLAR BIOSYNTHETIC PROTEIN FLIR"/>
    <property type="match status" value="1"/>
</dbReference>
<dbReference type="Pfam" id="PF01311">
    <property type="entry name" value="Bac_export_1"/>
    <property type="match status" value="1"/>
</dbReference>
<reference evidence="11 12" key="1">
    <citation type="submission" date="2016-08" db="EMBL/GenBank/DDBJ databases">
        <authorList>
            <person name="Seilhamer J.J."/>
        </authorList>
    </citation>
    <scope>NUCLEOTIDE SEQUENCE [LARGE SCALE GENOMIC DNA]</scope>
    <source>
        <strain evidence="11 12">PH27A</strain>
    </source>
</reference>
<evidence type="ECO:0000256" key="5">
    <source>
        <dbReference type="ARBA" id="ARBA00022692"/>
    </source>
</evidence>
<keyword evidence="11" id="KW-0282">Flagellum</keyword>
<dbReference type="Proteomes" id="UP000094291">
    <property type="component" value="Unassembled WGS sequence"/>
</dbReference>
<dbReference type="EMBL" id="MDTQ01000001">
    <property type="protein sequence ID" value="ODC04146.1"/>
    <property type="molecule type" value="Genomic_DNA"/>
</dbReference>
<comment type="subcellular location">
    <subcellularLocation>
        <location evidence="10">Cell membrane</location>
        <topology evidence="10">Multi-pass membrane protein</topology>
    </subcellularLocation>
    <subcellularLocation>
        <location evidence="10">Bacterial flagellum basal body</location>
    </subcellularLocation>
</comment>
<dbReference type="GO" id="GO:0006605">
    <property type="term" value="P:protein targeting"/>
    <property type="evidence" value="ECO:0007669"/>
    <property type="project" value="UniProtKB-UniRule"/>
</dbReference>
<comment type="function">
    <text evidence="1 10">Role in flagellar biosynthesis.</text>
</comment>
<dbReference type="NCBIfam" id="TIGR01400">
    <property type="entry name" value="fliR"/>
    <property type="match status" value="1"/>
</dbReference>
<dbReference type="InterPro" id="IPR006303">
    <property type="entry name" value="FliR"/>
</dbReference>
<keyword evidence="11" id="KW-0969">Cilium</keyword>
<evidence type="ECO:0000256" key="8">
    <source>
        <dbReference type="ARBA" id="ARBA00023143"/>
    </source>
</evidence>
<feature type="transmembrane region" description="Helical" evidence="10">
    <location>
        <begin position="20"/>
        <end position="40"/>
    </location>
</feature>
<dbReference type="GO" id="GO:0009425">
    <property type="term" value="C:bacterial-type flagellum basal body"/>
    <property type="evidence" value="ECO:0007669"/>
    <property type="project" value="UniProtKB-SubCell"/>
</dbReference>
<evidence type="ECO:0000256" key="3">
    <source>
        <dbReference type="ARBA" id="ARBA00021717"/>
    </source>
</evidence>
<dbReference type="OrthoDB" id="9797790at2"/>
<dbReference type="PRINTS" id="PR00953">
    <property type="entry name" value="TYPE3IMRPROT"/>
</dbReference>
<keyword evidence="11" id="KW-0966">Cell projection</keyword>
<name>A0A1E2VBD5_9GAMM</name>
<feature type="transmembrane region" description="Helical" evidence="10">
    <location>
        <begin position="84"/>
        <end position="109"/>
    </location>
</feature>
<keyword evidence="6 10" id="KW-1133">Transmembrane helix</keyword>
<dbReference type="InterPro" id="IPR002010">
    <property type="entry name" value="T3SS_IM_R"/>
</dbReference>
<dbReference type="GO" id="GO:0005886">
    <property type="term" value="C:plasma membrane"/>
    <property type="evidence" value="ECO:0007669"/>
    <property type="project" value="UniProtKB-SubCell"/>
</dbReference>
<organism evidence="11 12">
    <name type="scientific">Terasakiispira papahanaumokuakeensis</name>
    <dbReference type="NCBI Taxonomy" id="197479"/>
    <lineage>
        <taxon>Bacteria</taxon>
        <taxon>Pseudomonadati</taxon>
        <taxon>Pseudomonadota</taxon>
        <taxon>Gammaproteobacteria</taxon>
        <taxon>Oceanospirillales</taxon>
        <taxon>Terasakiispira</taxon>
    </lineage>
</organism>
<keyword evidence="7 10" id="KW-0472">Membrane</keyword>
<feature type="transmembrane region" description="Helical" evidence="10">
    <location>
        <begin position="219"/>
        <end position="239"/>
    </location>
</feature>
<evidence type="ECO:0000313" key="12">
    <source>
        <dbReference type="Proteomes" id="UP000094291"/>
    </source>
</evidence>
<keyword evidence="8 10" id="KW-0975">Bacterial flagellum</keyword>
<comment type="caution">
    <text evidence="11">The sequence shown here is derived from an EMBL/GenBank/DDBJ whole genome shotgun (WGS) entry which is preliminary data.</text>
</comment>
<dbReference type="AlphaFoldDB" id="A0A1E2VBD5"/>
<keyword evidence="4 10" id="KW-1003">Cell membrane</keyword>
<gene>
    <name evidence="11" type="ORF">BFW38_12035</name>
</gene>
<evidence type="ECO:0000256" key="7">
    <source>
        <dbReference type="ARBA" id="ARBA00023136"/>
    </source>
</evidence>
<feature type="transmembrane region" description="Helical" evidence="10">
    <location>
        <begin position="184"/>
        <end position="207"/>
    </location>
</feature>
<evidence type="ECO:0000256" key="4">
    <source>
        <dbReference type="ARBA" id="ARBA00022475"/>
    </source>
</evidence>
<protein>
    <recommendedName>
        <fullName evidence="3 9">Flagellar biosynthetic protein FliR</fullName>
    </recommendedName>
</protein>
<dbReference type="PANTHER" id="PTHR30065:SF8">
    <property type="entry name" value="FLAGELLAR BIOSYNTHETIC PROTEIN FLIR"/>
    <property type="match status" value="1"/>
</dbReference>
<evidence type="ECO:0000256" key="6">
    <source>
        <dbReference type="ARBA" id="ARBA00022989"/>
    </source>
</evidence>
<proteinExistence type="inferred from homology"/>
<dbReference type="STRING" id="197479.BFW38_12035"/>
<evidence type="ECO:0000256" key="10">
    <source>
        <dbReference type="RuleBase" id="RU362071"/>
    </source>
</evidence>
<keyword evidence="5 10" id="KW-0812">Transmembrane</keyword>
<feature type="transmembrane region" description="Helical" evidence="10">
    <location>
        <begin position="47"/>
        <end position="64"/>
    </location>
</feature>
<evidence type="ECO:0000256" key="9">
    <source>
        <dbReference type="NCBIfam" id="TIGR01400"/>
    </source>
</evidence>
<evidence type="ECO:0000313" key="11">
    <source>
        <dbReference type="EMBL" id="ODC04146.1"/>
    </source>
</evidence>
<evidence type="ECO:0000256" key="1">
    <source>
        <dbReference type="ARBA" id="ARBA00002578"/>
    </source>
</evidence>
<sequence>MLPFSDLPMTDATIGAWIGSFLWPMVRIGGFFMVVSFFGAQTVPAQVKIGLTLFTTVLVAPLLPKMPPLDALTVNSWLIVAHQLLIGVALGFIVKLLLEVFVVFGQVIAMQIGLGMAQMNDPVNGISSTVLSQYMLLATNLMFLATNGHIVVLDTLIESFRVIPVGAEGFTRERAWLLAQQGSWLFSGGVIMALPILVAKLIVNGALGIATRAAPQLNIFTLGFPVMMIMGLFELWVWMSDYLFYYDRMARDIFELMRNWIGVP</sequence>
<evidence type="ECO:0000256" key="2">
    <source>
        <dbReference type="ARBA" id="ARBA00009772"/>
    </source>
</evidence>
<dbReference type="GO" id="GO:0044780">
    <property type="term" value="P:bacterial-type flagellum assembly"/>
    <property type="evidence" value="ECO:0007669"/>
    <property type="project" value="UniProtKB-UniRule"/>
</dbReference>